<sequence length="168" mass="17784">MVATLSVPLSLALFGCSASFSIGGPDYEALEKEIAAELDKSYESISRTVDSVECPRPDEKPKAGETFLCDATVDGKVVRVEVTVEDDEDKVRFETIDVAFDLADTGSRLTADVSDKVGFPVTVDCGEGLEVVPVGGTFTCTAFDDNGDSALVEMTAGPEGSSNWKLVE</sequence>
<gene>
    <name evidence="2" type="ORF">BOX37_03320</name>
</gene>
<dbReference type="AlphaFoldDB" id="A0A1J0W153"/>
<name>A0A1J0W153_9NOCA</name>
<dbReference type="Proteomes" id="UP000183810">
    <property type="component" value="Chromosome"/>
</dbReference>
<reference evidence="2" key="1">
    <citation type="submission" date="2016-11" db="EMBL/GenBank/DDBJ databases">
        <authorList>
            <person name="Jaros S."/>
            <person name="Januszkiewicz K."/>
            <person name="Wedrychowicz H."/>
        </authorList>
    </citation>
    <scope>NUCLEOTIDE SEQUENCE [LARGE SCALE GENOMIC DNA]</scope>
    <source>
        <strain evidence="2">Y48</strain>
    </source>
</reference>
<dbReference type="KEGG" id="nsl:BOX37_03320"/>
<evidence type="ECO:0000259" key="1">
    <source>
        <dbReference type="Pfam" id="PF14230"/>
    </source>
</evidence>
<protein>
    <recommendedName>
        <fullName evidence="1">DUF4333 domain-containing protein</fullName>
    </recommendedName>
</protein>
<evidence type="ECO:0000313" key="2">
    <source>
        <dbReference type="EMBL" id="APE37990.1"/>
    </source>
</evidence>
<organism evidence="2 3">
    <name type="scientific">Nocardia mangyaensis</name>
    <dbReference type="NCBI Taxonomy" id="2213200"/>
    <lineage>
        <taxon>Bacteria</taxon>
        <taxon>Bacillati</taxon>
        <taxon>Actinomycetota</taxon>
        <taxon>Actinomycetes</taxon>
        <taxon>Mycobacteriales</taxon>
        <taxon>Nocardiaceae</taxon>
        <taxon>Nocardia</taxon>
    </lineage>
</organism>
<dbReference type="InterPro" id="IPR025637">
    <property type="entry name" value="DUF4333"/>
</dbReference>
<feature type="domain" description="DUF4333" evidence="1">
    <location>
        <begin position="15"/>
        <end position="88"/>
    </location>
</feature>
<proteinExistence type="predicted"/>
<evidence type="ECO:0000313" key="3">
    <source>
        <dbReference type="Proteomes" id="UP000183810"/>
    </source>
</evidence>
<dbReference type="EMBL" id="CP018082">
    <property type="protein sequence ID" value="APE37990.1"/>
    <property type="molecule type" value="Genomic_DNA"/>
</dbReference>
<keyword evidence="3" id="KW-1185">Reference proteome</keyword>
<dbReference type="Pfam" id="PF14230">
    <property type="entry name" value="DUF4333"/>
    <property type="match status" value="1"/>
</dbReference>
<accession>A0A1J0W153</accession>